<name>A0A0E9N1R0_9BACT</name>
<dbReference type="EMBL" id="BBWV01000002">
    <property type="protein sequence ID" value="GAO43789.1"/>
    <property type="molecule type" value="Genomic_DNA"/>
</dbReference>
<dbReference type="AlphaFoldDB" id="A0A0E9N1R0"/>
<feature type="region of interest" description="Disordered" evidence="1">
    <location>
        <begin position="63"/>
        <end position="101"/>
    </location>
</feature>
<evidence type="ECO:0000313" key="3">
    <source>
        <dbReference type="Proteomes" id="UP000033121"/>
    </source>
</evidence>
<dbReference type="RefSeq" id="WP_046369620.1">
    <property type="nucleotide sequence ID" value="NZ_BBWV01000002.1"/>
</dbReference>
<reference evidence="2 3" key="1">
    <citation type="submission" date="2015-04" db="EMBL/GenBank/DDBJ databases">
        <title>Whole genome shotgun sequence of Flavihumibacter petaseus NBRC 106054.</title>
        <authorList>
            <person name="Miyazawa S."/>
            <person name="Hosoyama A."/>
            <person name="Hashimoto M."/>
            <person name="Noguchi M."/>
            <person name="Tsuchikane K."/>
            <person name="Ohji S."/>
            <person name="Yamazoe A."/>
            <person name="Ichikawa N."/>
            <person name="Kimura A."/>
            <person name="Fujita N."/>
        </authorList>
    </citation>
    <scope>NUCLEOTIDE SEQUENCE [LARGE SCALE GENOMIC DNA]</scope>
    <source>
        <strain evidence="2 3">NBRC 106054</strain>
    </source>
</reference>
<sequence length="212" mass="23251">MHKAKILAQLKAKHPGVSAAVLELVADKLAQTVTEEAKIDEAITALDNMPISIKDFADTLQKEGDRRVTEAQKKFKEKKAEPKEEDTPPGDNSDSALAKQLKALTDKLDRLEGERLQSDYGQRLARKLTDAKIPAQLAKGRTVTSDDELETVFKEIETDYADMKQTMANQGFGEVPKPGEGQKTEPTKTAVEAGIKDWAARNQPAKEAPVAK</sequence>
<evidence type="ECO:0000313" key="2">
    <source>
        <dbReference type="EMBL" id="GAO43789.1"/>
    </source>
</evidence>
<organism evidence="2 3">
    <name type="scientific">Flavihumibacter petaseus NBRC 106054</name>
    <dbReference type="NCBI Taxonomy" id="1220578"/>
    <lineage>
        <taxon>Bacteria</taxon>
        <taxon>Pseudomonadati</taxon>
        <taxon>Bacteroidota</taxon>
        <taxon>Chitinophagia</taxon>
        <taxon>Chitinophagales</taxon>
        <taxon>Chitinophagaceae</taxon>
        <taxon>Flavihumibacter</taxon>
    </lineage>
</organism>
<gene>
    <name evidence="2" type="ORF">FPE01S_02_08950</name>
</gene>
<evidence type="ECO:0000256" key="1">
    <source>
        <dbReference type="SAM" id="MobiDB-lite"/>
    </source>
</evidence>
<proteinExistence type="predicted"/>
<feature type="compositionally biased region" description="Basic and acidic residues" evidence="1">
    <location>
        <begin position="63"/>
        <end position="86"/>
    </location>
</feature>
<accession>A0A0E9N1R0</accession>
<keyword evidence="3" id="KW-1185">Reference proteome</keyword>
<protein>
    <submittedName>
        <fullName evidence="2">Uncharacterized protein</fullName>
    </submittedName>
</protein>
<dbReference type="OrthoDB" id="665785at2"/>
<comment type="caution">
    <text evidence="2">The sequence shown here is derived from an EMBL/GenBank/DDBJ whole genome shotgun (WGS) entry which is preliminary data.</text>
</comment>
<dbReference type="STRING" id="1220578.FPE01S_02_08950"/>
<dbReference type="Proteomes" id="UP000033121">
    <property type="component" value="Unassembled WGS sequence"/>
</dbReference>